<comment type="caution">
    <text evidence="1">The sequence shown here is derived from an EMBL/GenBank/DDBJ whole genome shotgun (WGS) entry which is preliminary data.</text>
</comment>
<name>A0A1U7HJR3_9CYAN</name>
<evidence type="ECO:0000313" key="1">
    <source>
        <dbReference type="EMBL" id="OKH23809.1"/>
    </source>
</evidence>
<dbReference type="AlphaFoldDB" id="A0A1U7HJR3"/>
<dbReference type="InterPro" id="IPR054652">
    <property type="entry name" value="T4P_EbsA-like"/>
</dbReference>
<protein>
    <submittedName>
        <fullName evidence="1">Uncharacterized protein</fullName>
    </submittedName>
</protein>
<gene>
    <name evidence="1" type="ORF">NIES593_09135</name>
</gene>
<reference evidence="1 2" key="1">
    <citation type="submission" date="2016-11" db="EMBL/GenBank/DDBJ databases">
        <title>Draft Genome Sequences of Nine Cyanobacterial Strains from Diverse Habitats.</title>
        <authorList>
            <person name="Zhu T."/>
            <person name="Hou S."/>
            <person name="Lu X."/>
            <person name="Hess W.R."/>
        </authorList>
    </citation>
    <scope>NUCLEOTIDE SEQUENCE [LARGE SCALE GENOMIC DNA]</scope>
    <source>
        <strain evidence="1 2">NIES-593</strain>
    </source>
</reference>
<evidence type="ECO:0000313" key="2">
    <source>
        <dbReference type="Proteomes" id="UP000186868"/>
    </source>
</evidence>
<dbReference type="Proteomes" id="UP000186868">
    <property type="component" value="Unassembled WGS sequence"/>
</dbReference>
<organism evidence="1 2">
    <name type="scientific">Hydrococcus rivularis NIES-593</name>
    <dbReference type="NCBI Taxonomy" id="1921803"/>
    <lineage>
        <taxon>Bacteria</taxon>
        <taxon>Bacillati</taxon>
        <taxon>Cyanobacteriota</taxon>
        <taxon>Cyanophyceae</taxon>
        <taxon>Pleurocapsales</taxon>
        <taxon>Hydrococcaceae</taxon>
        <taxon>Hydrococcus</taxon>
    </lineage>
</organism>
<dbReference type="NCBIfam" id="NF045587">
    <property type="entry name" value="T4P_biogen_EbsA"/>
    <property type="match status" value="1"/>
</dbReference>
<dbReference type="RefSeq" id="WP_073599281.1">
    <property type="nucleotide sequence ID" value="NZ_MRCB01000008.1"/>
</dbReference>
<accession>A0A1U7HJR3</accession>
<keyword evidence="2" id="KW-1185">Reference proteome</keyword>
<sequence>MSTTIDKLEPAGKAEVILYMPYYPKDKHAILPYALTLYSKGYLEGRRHIEGGEGIPFVATWFVSKLPAELTRCRLQFEGQAELSYEITISNSEFVNFLMDAITLFKEGGAADFPQAFYRKLLRFDVAEV</sequence>
<dbReference type="OrthoDB" id="512629at2"/>
<proteinExistence type="predicted"/>
<dbReference type="EMBL" id="MRCB01000008">
    <property type="protein sequence ID" value="OKH23809.1"/>
    <property type="molecule type" value="Genomic_DNA"/>
</dbReference>
<dbReference type="STRING" id="1921803.NIES593_09135"/>